<comment type="caution">
    <text evidence="8">The sequence shown here is derived from an EMBL/GenBank/DDBJ whole genome shotgun (WGS) entry which is preliminary data.</text>
</comment>
<feature type="transmembrane region" description="Helical" evidence="6">
    <location>
        <begin position="194"/>
        <end position="215"/>
    </location>
</feature>
<dbReference type="GO" id="GO:0005886">
    <property type="term" value="C:plasma membrane"/>
    <property type="evidence" value="ECO:0007669"/>
    <property type="project" value="UniProtKB-SubCell"/>
</dbReference>
<dbReference type="Pfam" id="PF07690">
    <property type="entry name" value="MFS_1"/>
    <property type="match status" value="1"/>
</dbReference>
<feature type="transmembrane region" description="Helical" evidence="6">
    <location>
        <begin position="257"/>
        <end position="278"/>
    </location>
</feature>
<dbReference type="Gene3D" id="1.20.1720.10">
    <property type="entry name" value="Multidrug resistance protein D"/>
    <property type="match status" value="1"/>
</dbReference>
<feature type="transmembrane region" description="Helical" evidence="6">
    <location>
        <begin position="429"/>
        <end position="449"/>
    </location>
</feature>
<keyword evidence="2" id="KW-0813">Transport</keyword>
<feature type="transmembrane region" description="Helical" evidence="6">
    <location>
        <begin position="164"/>
        <end position="182"/>
    </location>
</feature>
<feature type="transmembrane region" description="Helical" evidence="6">
    <location>
        <begin position="395"/>
        <end position="417"/>
    </location>
</feature>
<evidence type="ECO:0000313" key="9">
    <source>
        <dbReference type="Proteomes" id="UP000632740"/>
    </source>
</evidence>
<dbReference type="AlphaFoldDB" id="A0A919U330"/>
<accession>A0A919U330</accession>
<dbReference type="PROSITE" id="PS50850">
    <property type="entry name" value="MFS"/>
    <property type="match status" value="1"/>
</dbReference>
<evidence type="ECO:0000256" key="3">
    <source>
        <dbReference type="ARBA" id="ARBA00022692"/>
    </source>
</evidence>
<protein>
    <submittedName>
        <fullName evidence="8">MFS transporter</fullName>
    </submittedName>
</protein>
<dbReference type="Proteomes" id="UP000632740">
    <property type="component" value="Unassembled WGS sequence"/>
</dbReference>
<organism evidence="8 9">
    <name type="scientific">Cellulomonas chitinilytica</name>
    <dbReference type="NCBI Taxonomy" id="398759"/>
    <lineage>
        <taxon>Bacteria</taxon>
        <taxon>Bacillati</taxon>
        <taxon>Actinomycetota</taxon>
        <taxon>Actinomycetes</taxon>
        <taxon>Micrococcales</taxon>
        <taxon>Cellulomonadaceae</taxon>
        <taxon>Cellulomonas</taxon>
    </lineage>
</organism>
<sequence>MRCNHSFTYRESAVSSTLVQEPEAAPTRPARSGRHANTTLVVLFLSLGGLSFALLQSLVAPALPAISADLQASVTDISWIMTAYLLSASVLTPILARLGDMAGKRKIMLVVLVLLAAGTVVAGLATSLPVLVAGRVLQGAAGAILPLSIGIVRDELPKERVSVTVGMLSAISGIGAGLGIVLAGPIVDHLSWEWLFWLPLVLVAAALVGVAVGVPESPVRTPGRLDLVGTFVLSVSLVSLLLAISKGRAWGWDSGQTLALFAVGVVGLVAFVLVELRVREPLIDMRLLAIRGVWPANAVGLTFGFLMFGTFLVIPTLLELPAATGYGFGKSITQAGLFLLPTTLMLIVFGPVAGILARKYGAKLPMVLGAVAGTAAYALPAVAHDQLWQIVASGLLSGAAIGLVFAAMSNAIIAAVPATHTGQATSVNAIVRTVGGSIGTAVVAAVIASDVTPQGIPTDHAFTLGFAVCAAVGVLAIAAALAMPSRRARAGASDEAGSAGSADDVDAELDALTAGH</sequence>
<feature type="transmembrane region" description="Helical" evidence="6">
    <location>
        <begin position="338"/>
        <end position="357"/>
    </location>
</feature>
<keyword evidence="5 6" id="KW-0472">Membrane</keyword>
<feature type="transmembrane region" description="Helical" evidence="6">
    <location>
        <begin position="298"/>
        <end position="318"/>
    </location>
</feature>
<dbReference type="InterPro" id="IPR036259">
    <property type="entry name" value="MFS_trans_sf"/>
</dbReference>
<dbReference type="PANTHER" id="PTHR42718">
    <property type="entry name" value="MAJOR FACILITATOR SUPERFAMILY MULTIDRUG TRANSPORTER MFSC"/>
    <property type="match status" value="1"/>
</dbReference>
<keyword evidence="4 6" id="KW-1133">Transmembrane helix</keyword>
<keyword evidence="3 6" id="KW-0812">Transmembrane</keyword>
<dbReference type="InterPro" id="IPR020846">
    <property type="entry name" value="MFS_dom"/>
</dbReference>
<dbReference type="InterPro" id="IPR011701">
    <property type="entry name" value="MFS"/>
</dbReference>
<feature type="transmembrane region" description="Helical" evidence="6">
    <location>
        <begin position="38"/>
        <end position="57"/>
    </location>
</feature>
<evidence type="ECO:0000256" key="2">
    <source>
        <dbReference type="ARBA" id="ARBA00022448"/>
    </source>
</evidence>
<feature type="transmembrane region" description="Helical" evidence="6">
    <location>
        <begin position="107"/>
        <end position="126"/>
    </location>
</feature>
<feature type="transmembrane region" description="Helical" evidence="6">
    <location>
        <begin position="364"/>
        <end position="383"/>
    </location>
</feature>
<reference evidence="8" key="1">
    <citation type="submission" date="2021-01" db="EMBL/GenBank/DDBJ databases">
        <title>Whole genome shotgun sequence of Cellulomonas chitinilytica NBRC 110799.</title>
        <authorList>
            <person name="Komaki H."/>
            <person name="Tamura T."/>
        </authorList>
    </citation>
    <scope>NUCLEOTIDE SEQUENCE</scope>
    <source>
        <strain evidence="8">NBRC 110799</strain>
    </source>
</reference>
<gene>
    <name evidence="8" type="ORF">Cch01nite_27810</name>
</gene>
<proteinExistence type="predicted"/>
<dbReference type="PANTHER" id="PTHR42718:SF9">
    <property type="entry name" value="MAJOR FACILITATOR SUPERFAMILY MULTIDRUG TRANSPORTER MFSC"/>
    <property type="match status" value="1"/>
</dbReference>
<feature type="transmembrane region" description="Helical" evidence="6">
    <location>
        <begin position="77"/>
        <end position="95"/>
    </location>
</feature>
<feature type="domain" description="Major facilitator superfamily (MFS) profile" evidence="7">
    <location>
        <begin position="41"/>
        <end position="488"/>
    </location>
</feature>
<evidence type="ECO:0000256" key="5">
    <source>
        <dbReference type="ARBA" id="ARBA00023136"/>
    </source>
</evidence>
<feature type="transmembrane region" description="Helical" evidence="6">
    <location>
        <begin position="461"/>
        <end position="483"/>
    </location>
</feature>
<name>A0A919U330_9CELL</name>
<evidence type="ECO:0000256" key="1">
    <source>
        <dbReference type="ARBA" id="ARBA00004651"/>
    </source>
</evidence>
<dbReference type="GO" id="GO:0022857">
    <property type="term" value="F:transmembrane transporter activity"/>
    <property type="evidence" value="ECO:0007669"/>
    <property type="project" value="InterPro"/>
</dbReference>
<dbReference type="Gene3D" id="1.20.1250.20">
    <property type="entry name" value="MFS general substrate transporter like domains"/>
    <property type="match status" value="1"/>
</dbReference>
<comment type="subcellular location">
    <subcellularLocation>
        <location evidence="1">Cell membrane</location>
        <topology evidence="1">Multi-pass membrane protein</topology>
    </subcellularLocation>
</comment>
<feature type="transmembrane region" description="Helical" evidence="6">
    <location>
        <begin position="132"/>
        <end position="152"/>
    </location>
</feature>
<evidence type="ECO:0000256" key="4">
    <source>
        <dbReference type="ARBA" id="ARBA00022989"/>
    </source>
</evidence>
<evidence type="ECO:0000259" key="7">
    <source>
        <dbReference type="PROSITE" id="PS50850"/>
    </source>
</evidence>
<keyword evidence="9" id="KW-1185">Reference proteome</keyword>
<feature type="transmembrane region" description="Helical" evidence="6">
    <location>
        <begin position="227"/>
        <end position="245"/>
    </location>
</feature>
<dbReference type="CDD" id="cd17504">
    <property type="entry name" value="MFS_MMR_MDR_like"/>
    <property type="match status" value="1"/>
</dbReference>
<evidence type="ECO:0000313" key="8">
    <source>
        <dbReference type="EMBL" id="GIG22057.1"/>
    </source>
</evidence>
<evidence type="ECO:0000256" key="6">
    <source>
        <dbReference type="SAM" id="Phobius"/>
    </source>
</evidence>
<dbReference type="SUPFAM" id="SSF103473">
    <property type="entry name" value="MFS general substrate transporter"/>
    <property type="match status" value="1"/>
</dbReference>
<dbReference type="EMBL" id="BONK01000009">
    <property type="protein sequence ID" value="GIG22057.1"/>
    <property type="molecule type" value="Genomic_DNA"/>
</dbReference>